<accession>A0AAC8XL41</accession>
<dbReference type="AlphaFoldDB" id="A0AAC8XL41"/>
<gene>
    <name evidence="1" type="ORF">AV942_13825</name>
</gene>
<name>A0AAC8XL41_9ALTE</name>
<proteinExistence type="predicted"/>
<sequence>MKLKTSVLCHQFDDKSGVLLYDTSTDISVLLNWEECASLQHDDDGGVRVRFSDSVVADLTRKGFLLGT</sequence>
<reference evidence="1 2" key="1">
    <citation type="submission" date="2015-12" db="EMBL/GenBank/DDBJ databases">
        <title>Intraspecies pangenome expansion in the marine bacterium Alteromonas.</title>
        <authorList>
            <person name="Lopez-Perez M."/>
            <person name="Rodriguez-Valera F."/>
        </authorList>
    </citation>
    <scope>NUCLEOTIDE SEQUENCE [LARGE SCALE GENOMIC DNA]</scope>
    <source>
        <strain evidence="1 2">UM8</strain>
    </source>
</reference>
<protein>
    <submittedName>
        <fullName evidence="1">Uncharacterized protein</fullName>
    </submittedName>
</protein>
<evidence type="ECO:0000313" key="1">
    <source>
        <dbReference type="EMBL" id="AMJ79293.1"/>
    </source>
</evidence>
<evidence type="ECO:0000313" key="2">
    <source>
        <dbReference type="Proteomes" id="UP000061468"/>
    </source>
</evidence>
<dbReference type="EMBL" id="CP013928">
    <property type="protein sequence ID" value="AMJ79293.1"/>
    <property type="molecule type" value="Genomic_DNA"/>
</dbReference>
<organism evidence="1 2">
    <name type="scientific">Alteromonas mediterranea</name>
    <dbReference type="NCBI Taxonomy" id="314275"/>
    <lineage>
        <taxon>Bacteria</taxon>
        <taxon>Pseudomonadati</taxon>
        <taxon>Pseudomonadota</taxon>
        <taxon>Gammaproteobacteria</taxon>
        <taxon>Alteromonadales</taxon>
        <taxon>Alteromonadaceae</taxon>
        <taxon>Alteromonas/Salinimonas group</taxon>
        <taxon>Alteromonas</taxon>
    </lineage>
</organism>
<dbReference type="Proteomes" id="UP000061468">
    <property type="component" value="Chromosome"/>
</dbReference>